<accession>A0AAV3UFL8</accession>
<organism evidence="1 2">
    <name type="scientific">Haladaptatus pallidirubidus</name>
    <dbReference type="NCBI Taxonomy" id="1008152"/>
    <lineage>
        <taxon>Archaea</taxon>
        <taxon>Methanobacteriati</taxon>
        <taxon>Methanobacteriota</taxon>
        <taxon>Stenosarchaea group</taxon>
        <taxon>Halobacteria</taxon>
        <taxon>Halobacteriales</taxon>
        <taxon>Haladaptataceae</taxon>
        <taxon>Haladaptatus</taxon>
    </lineage>
</organism>
<dbReference type="GeneID" id="68612336"/>
<dbReference type="RefSeq" id="WP_227776991.1">
    <property type="nucleotide sequence ID" value="NZ_BAABKX010000001.1"/>
</dbReference>
<sequence length="61" mass="6951">METLPVSMRCHYCDRKATFAPKMGGVQVGLCDTHFRERFESLAESDALESLQRELDAEKSE</sequence>
<proteinExistence type="predicted"/>
<keyword evidence="2" id="KW-1185">Reference proteome</keyword>
<reference evidence="1 2" key="1">
    <citation type="journal article" date="2019" name="Int. J. Syst. Evol. Microbiol.">
        <title>The Global Catalogue of Microorganisms (GCM) 10K type strain sequencing project: providing services to taxonomists for standard genome sequencing and annotation.</title>
        <authorList>
            <consortium name="The Broad Institute Genomics Platform"/>
            <consortium name="The Broad Institute Genome Sequencing Center for Infectious Disease"/>
            <person name="Wu L."/>
            <person name="Ma J."/>
        </authorList>
    </citation>
    <scope>NUCLEOTIDE SEQUENCE [LARGE SCALE GENOMIC DNA]</scope>
    <source>
        <strain evidence="1 2">JCM 17504</strain>
    </source>
</reference>
<comment type="caution">
    <text evidence="1">The sequence shown here is derived from an EMBL/GenBank/DDBJ whole genome shotgun (WGS) entry which is preliminary data.</text>
</comment>
<dbReference type="AlphaFoldDB" id="A0AAV3UFL8"/>
<evidence type="ECO:0000313" key="2">
    <source>
        <dbReference type="Proteomes" id="UP001501729"/>
    </source>
</evidence>
<gene>
    <name evidence="1" type="ORF">GCM10025751_17440</name>
</gene>
<dbReference type="Pfam" id="PF20542">
    <property type="entry name" value="DUF6757"/>
    <property type="match status" value="1"/>
</dbReference>
<dbReference type="EMBL" id="BAABKX010000001">
    <property type="protein sequence ID" value="GAA5047201.1"/>
    <property type="molecule type" value="Genomic_DNA"/>
</dbReference>
<dbReference type="Proteomes" id="UP001501729">
    <property type="component" value="Unassembled WGS sequence"/>
</dbReference>
<protein>
    <submittedName>
        <fullName evidence="1">Uncharacterized protein</fullName>
    </submittedName>
</protein>
<evidence type="ECO:0000313" key="1">
    <source>
        <dbReference type="EMBL" id="GAA5047201.1"/>
    </source>
</evidence>
<name>A0AAV3UFL8_9EURY</name>
<dbReference type="InterPro" id="IPR046645">
    <property type="entry name" value="DUF6757"/>
</dbReference>